<feature type="non-terminal residue" evidence="2">
    <location>
        <position position="1"/>
    </location>
</feature>
<protein>
    <submittedName>
        <fullName evidence="2">Uncharacterized protein</fullName>
    </submittedName>
</protein>
<dbReference type="EMBL" id="CAJOBA010001344">
    <property type="protein sequence ID" value="CAF3590623.1"/>
    <property type="molecule type" value="Genomic_DNA"/>
</dbReference>
<reference evidence="2" key="1">
    <citation type="submission" date="2021-02" db="EMBL/GenBank/DDBJ databases">
        <authorList>
            <person name="Nowell W R."/>
        </authorList>
    </citation>
    <scope>NUCLEOTIDE SEQUENCE</scope>
</reference>
<comment type="caution">
    <text evidence="2">The sequence shown here is derived from an EMBL/GenBank/DDBJ whole genome shotgun (WGS) entry which is preliminary data.</text>
</comment>
<evidence type="ECO:0000313" key="2">
    <source>
        <dbReference type="EMBL" id="CAF3590623.1"/>
    </source>
</evidence>
<evidence type="ECO:0000313" key="3">
    <source>
        <dbReference type="Proteomes" id="UP000682733"/>
    </source>
</evidence>
<dbReference type="Proteomes" id="UP000677228">
    <property type="component" value="Unassembled WGS sequence"/>
</dbReference>
<proteinExistence type="predicted"/>
<organism evidence="2 3">
    <name type="scientific">Didymodactylos carnosus</name>
    <dbReference type="NCBI Taxonomy" id="1234261"/>
    <lineage>
        <taxon>Eukaryota</taxon>
        <taxon>Metazoa</taxon>
        <taxon>Spiralia</taxon>
        <taxon>Gnathifera</taxon>
        <taxon>Rotifera</taxon>
        <taxon>Eurotatoria</taxon>
        <taxon>Bdelloidea</taxon>
        <taxon>Philodinida</taxon>
        <taxon>Philodinidae</taxon>
        <taxon>Didymodactylos</taxon>
    </lineage>
</organism>
<gene>
    <name evidence="1" type="ORF">OVA965_LOCUS4947</name>
    <name evidence="2" type="ORF">TMI583_LOCUS4945</name>
</gene>
<name>A0A8S2H8C8_9BILA</name>
<evidence type="ECO:0000313" key="1">
    <source>
        <dbReference type="EMBL" id="CAF0806947.1"/>
    </source>
</evidence>
<dbReference type="EMBL" id="CAJNOK010001344">
    <property type="protein sequence ID" value="CAF0806947.1"/>
    <property type="molecule type" value="Genomic_DNA"/>
</dbReference>
<accession>A0A8S2H8C8</accession>
<dbReference type="AlphaFoldDB" id="A0A8S2H8C8"/>
<sequence length="91" mass="10147">AHEEIRKGLFIADYDSDTPDNAEVSEDNMNDIGREIKSVFDVVEVRGNFYAGGKTDNVCLPGLFIHNIGHVLLPFSELQAKSIIESSTIWH</sequence>
<dbReference type="Proteomes" id="UP000682733">
    <property type="component" value="Unassembled WGS sequence"/>
</dbReference>